<dbReference type="PATRIC" id="fig|1618549.4.peg.885"/>
<dbReference type="PANTHER" id="PTHR32305">
    <property type="match status" value="1"/>
</dbReference>
<sequence length="469" mass="52705">MLTKRSFILSLIALWLVVAFLPYVLLTPISVNAQTSSNTVDFLYDGSGQRIYKGGSGEEHTYYISPDLEIIVKPDGTYSYRKNYSFSGKLVAVRDNSGGTGQVNYIHQDHLGSTNLVTSEQGTVVSQQVYYPYGSTRLLTTNNQQLITDRQYTGQVSDQDTTGLYYYNARYYNPTIAKFTQADPVNDRLNRYGYVGNNPIGRIDPTGTQTEGSCDWMCWARTIILDLADGWGTEVVDKTPAEINEMWEDPNTQLGLYLGTYWGAAALGGPVAEIVDAGFCAANPDPSCVASAMIPGPNIGRFDVVETAADVDNVYDLTGSILAARGKHLNTYGPHQTMLNPVTGWPVPENIGGFASQEGINLRRYYDIYGDLYHLQHEYQHLIDLNQGITSGYVLEVRARRFALLDPYPLGLKTSVTQQLDWFERQVARGVDPERVNEWYLNYPNDVFQIEMKPYMRERLRKLWTVRAE</sequence>
<dbReference type="AlphaFoldDB" id="A0A0G0PHQ6"/>
<protein>
    <submittedName>
        <fullName evidence="1">NHL/RHS/YD repeat protein</fullName>
    </submittedName>
</protein>
<dbReference type="EMBL" id="LBWA01000010">
    <property type="protein sequence ID" value="KKQ97614.1"/>
    <property type="molecule type" value="Genomic_DNA"/>
</dbReference>
<evidence type="ECO:0000313" key="1">
    <source>
        <dbReference type="EMBL" id="KKQ97614.1"/>
    </source>
</evidence>
<organism evidence="1 2">
    <name type="scientific">Candidatus Woesebacteria bacterium GW2011_GWA1_39_12</name>
    <dbReference type="NCBI Taxonomy" id="1618549"/>
    <lineage>
        <taxon>Bacteria</taxon>
        <taxon>Candidatus Woeseibacteriota</taxon>
    </lineage>
</organism>
<comment type="caution">
    <text evidence="1">The sequence shown here is derived from an EMBL/GenBank/DDBJ whole genome shotgun (WGS) entry which is preliminary data.</text>
</comment>
<name>A0A0G0PHQ6_9BACT</name>
<dbReference type="Proteomes" id="UP000034325">
    <property type="component" value="Unassembled WGS sequence"/>
</dbReference>
<dbReference type="NCBIfam" id="TIGR03696">
    <property type="entry name" value="Rhs_assc_core"/>
    <property type="match status" value="1"/>
</dbReference>
<dbReference type="InterPro" id="IPR022385">
    <property type="entry name" value="Rhs_assc_core"/>
</dbReference>
<evidence type="ECO:0000313" key="2">
    <source>
        <dbReference type="Proteomes" id="UP000034325"/>
    </source>
</evidence>
<gene>
    <name evidence="1" type="ORF">UT23_C0010G0010</name>
</gene>
<dbReference type="Gene3D" id="2.180.10.10">
    <property type="entry name" value="RHS repeat-associated core"/>
    <property type="match status" value="1"/>
</dbReference>
<accession>A0A0G0PHQ6</accession>
<dbReference type="PANTHER" id="PTHR32305:SF15">
    <property type="entry name" value="PROTEIN RHSA-RELATED"/>
    <property type="match status" value="1"/>
</dbReference>
<dbReference type="InterPro" id="IPR050708">
    <property type="entry name" value="T6SS_VgrG/RHS"/>
</dbReference>
<proteinExistence type="predicted"/>
<reference evidence="1 2" key="1">
    <citation type="journal article" date="2015" name="Nature">
        <title>rRNA introns, odd ribosomes, and small enigmatic genomes across a large radiation of phyla.</title>
        <authorList>
            <person name="Brown C.T."/>
            <person name="Hug L.A."/>
            <person name="Thomas B.C."/>
            <person name="Sharon I."/>
            <person name="Castelle C.J."/>
            <person name="Singh A."/>
            <person name="Wilkins M.J."/>
            <person name="Williams K.H."/>
            <person name="Banfield J.F."/>
        </authorList>
    </citation>
    <scope>NUCLEOTIDE SEQUENCE [LARGE SCALE GENOMIC DNA]</scope>
</reference>